<reference evidence="2" key="1">
    <citation type="submission" date="2017-07" db="EMBL/GenBank/DDBJ databases">
        <title>Taro Niue Genome Assembly and Annotation.</title>
        <authorList>
            <person name="Atibalentja N."/>
            <person name="Keating K."/>
            <person name="Fields C.J."/>
        </authorList>
    </citation>
    <scope>NUCLEOTIDE SEQUENCE</scope>
    <source>
        <strain evidence="2">Niue_2</strain>
        <tissue evidence="2">Leaf</tissue>
    </source>
</reference>
<gene>
    <name evidence="2" type="ORF">Taro_007577</name>
</gene>
<evidence type="ECO:0000313" key="2">
    <source>
        <dbReference type="EMBL" id="MQL75189.1"/>
    </source>
</evidence>
<proteinExistence type="predicted"/>
<feature type="region of interest" description="Disordered" evidence="1">
    <location>
        <begin position="61"/>
        <end position="103"/>
    </location>
</feature>
<comment type="caution">
    <text evidence="2">The sequence shown here is derived from an EMBL/GenBank/DDBJ whole genome shotgun (WGS) entry which is preliminary data.</text>
</comment>
<feature type="compositionally biased region" description="Basic and acidic residues" evidence="1">
    <location>
        <begin position="61"/>
        <end position="81"/>
    </location>
</feature>
<name>A0A843U497_COLES</name>
<protein>
    <submittedName>
        <fullName evidence="2">Uncharacterized protein</fullName>
    </submittedName>
</protein>
<feature type="compositionally biased region" description="Basic and acidic residues" evidence="1">
    <location>
        <begin position="496"/>
        <end position="514"/>
    </location>
</feature>
<feature type="compositionally biased region" description="Basic and acidic residues" evidence="1">
    <location>
        <begin position="479"/>
        <end position="488"/>
    </location>
</feature>
<accession>A0A843U497</accession>
<evidence type="ECO:0000256" key="1">
    <source>
        <dbReference type="SAM" id="MobiDB-lite"/>
    </source>
</evidence>
<feature type="region of interest" description="Disordered" evidence="1">
    <location>
        <begin position="288"/>
        <end position="349"/>
    </location>
</feature>
<keyword evidence="3" id="KW-1185">Reference proteome</keyword>
<evidence type="ECO:0000313" key="3">
    <source>
        <dbReference type="Proteomes" id="UP000652761"/>
    </source>
</evidence>
<dbReference type="EMBL" id="NMUH01000240">
    <property type="protein sequence ID" value="MQL75189.1"/>
    <property type="molecule type" value="Genomic_DNA"/>
</dbReference>
<organism evidence="2 3">
    <name type="scientific">Colocasia esculenta</name>
    <name type="common">Wild taro</name>
    <name type="synonym">Arum esculentum</name>
    <dbReference type="NCBI Taxonomy" id="4460"/>
    <lineage>
        <taxon>Eukaryota</taxon>
        <taxon>Viridiplantae</taxon>
        <taxon>Streptophyta</taxon>
        <taxon>Embryophyta</taxon>
        <taxon>Tracheophyta</taxon>
        <taxon>Spermatophyta</taxon>
        <taxon>Magnoliopsida</taxon>
        <taxon>Liliopsida</taxon>
        <taxon>Araceae</taxon>
        <taxon>Aroideae</taxon>
        <taxon>Colocasieae</taxon>
        <taxon>Colocasia</taxon>
    </lineage>
</organism>
<dbReference type="Proteomes" id="UP000652761">
    <property type="component" value="Unassembled WGS sequence"/>
</dbReference>
<feature type="region of interest" description="Disordered" evidence="1">
    <location>
        <begin position="479"/>
        <end position="514"/>
    </location>
</feature>
<sequence length="585" mass="64064">MIGHAGPLEYIPLLETALTLYDVWVIMGRVTDICKIDSKELVSPPPAQTTAIPVLRIGGNRDNEVRSRASSSRDMKADKGKAVACRSPNDDEANDGNTDLIASDEYTPLLGDSSLPYGMKYGSSSRAGGDLTSEVDFIEPSSHRPFPEAVATGCDDSTFAYAEYKAFAEQYPSTPVDAYIPGPAEEYPAAEAVSSGGQPFCDQLLSWGVMDSNSIAATSSPFLSWDGLGSPFFTSQAYSAFQVGDTANGDGLFGQTSYNLEPSIPSIDGGGLDLSAIDYPPTFQEFYAEESSSVQPSAPEAEAEGGNLPYSNPPPSDFVDGRSPPLGLEALSEHGVDWPTRARPSPGSEDEDLWNFLVDRVRAVVDSEEPPPIDAVKRVLKEKTTLAFNSGISQNRWIAFVGDIWDEVCSRHSSVVWAPYDRRIQTLEGDICSLTRDANKCSSRLAEVRKGRKARKLKITAEMENLVRLQRELEEARSSLEQEVKDDTKDSEEEAAFIKDDEEHRRSTSSKTKEVERLKRKKPSWLLFGLNILTRVSLKSLLQAIASQTDVDGERFELLKNSVISLDAGLIEGGRLLNQGFRRLF</sequence>
<dbReference type="AlphaFoldDB" id="A0A843U497"/>